<evidence type="ECO:0000313" key="3">
    <source>
        <dbReference type="Proteomes" id="UP001162156"/>
    </source>
</evidence>
<dbReference type="AlphaFoldDB" id="A0AAV8ZQJ1"/>
<feature type="compositionally biased region" description="Basic residues" evidence="1">
    <location>
        <begin position="1"/>
        <end position="17"/>
    </location>
</feature>
<dbReference type="Pfam" id="PF16009">
    <property type="entry name" value="DUF4779"/>
    <property type="match status" value="1"/>
</dbReference>
<feature type="compositionally biased region" description="Basic and acidic residues" evidence="1">
    <location>
        <begin position="18"/>
        <end position="28"/>
    </location>
</feature>
<protein>
    <submittedName>
        <fullName evidence="2">Uncharacterized protein</fullName>
    </submittedName>
</protein>
<dbReference type="InterPro" id="IPR031959">
    <property type="entry name" value="DUF4779"/>
</dbReference>
<evidence type="ECO:0000256" key="1">
    <source>
        <dbReference type="SAM" id="MobiDB-lite"/>
    </source>
</evidence>
<keyword evidence="3" id="KW-1185">Reference proteome</keyword>
<reference evidence="2" key="1">
    <citation type="journal article" date="2023" name="Insect Mol. Biol.">
        <title>Genome sequencing provides insights into the evolution of gene families encoding plant cell wall-degrading enzymes in longhorned beetles.</title>
        <authorList>
            <person name="Shin N.R."/>
            <person name="Okamura Y."/>
            <person name="Kirsch R."/>
            <person name="Pauchet Y."/>
        </authorList>
    </citation>
    <scope>NUCLEOTIDE SEQUENCE</scope>
    <source>
        <strain evidence="2">RBIC_L_NR</strain>
    </source>
</reference>
<organism evidence="2 3">
    <name type="scientific">Rhamnusium bicolor</name>
    <dbReference type="NCBI Taxonomy" id="1586634"/>
    <lineage>
        <taxon>Eukaryota</taxon>
        <taxon>Metazoa</taxon>
        <taxon>Ecdysozoa</taxon>
        <taxon>Arthropoda</taxon>
        <taxon>Hexapoda</taxon>
        <taxon>Insecta</taxon>
        <taxon>Pterygota</taxon>
        <taxon>Neoptera</taxon>
        <taxon>Endopterygota</taxon>
        <taxon>Coleoptera</taxon>
        <taxon>Polyphaga</taxon>
        <taxon>Cucujiformia</taxon>
        <taxon>Chrysomeloidea</taxon>
        <taxon>Cerambycidae</taxon>
        <taxon>Lepturinae</taxon>
        <taxon>Rhagiini</taxon>
        <taxon>Rhamnusium</taxon>
    </lineage>
</organism>
<sequence>MLQGHKKGHSIKGFKSSHSKDESGKTEEFYDEDHDEGGNYGFDGHFGKFGEGGASSFKGGHEDGKFNAEEAKKSGHYDNEYLLDKAHANHGKFGENKYAGNEEYYGANKGIDEHDLTGHHESSNYFKHYPIHY</sequence>
<dbReference type="EMBL" id="JANEYF010000898">
    <property type="protein sequence ID" value="KAJ8967101.1"/>
    <property type="molecule type" value="Genomic_DNA"/>
</dbReference>
<comment type="caution">
    <text evidence="2">The sequence shown here is derived from an EMBL/GenBank/DDBJ whole genome shotgun (WGS) entry which is preliminary data.</text>
</comment>
<accession>A0AAV8ZQJ1</accession>
<evidence type="ECO:0000313" key="2">
    <source>
        <dbReference type="EMBL" id="KAJ8967101.1"/>
    </source>
</evidence>
<gene>
    <name evidence="2" type="ORF">NQ314_003113</name>
</gene>
<dbReference type="Proteomes" id="UP001162156">
    <property type="component" value="Unassembled WGS sequence"/>
</dbReference>
<feature type="region of interest" description="Disordered" evidence="1">
    <location>
        <begin position="1"/>
        <end position="42"/>
    </location>
</feature>
<proteinExistence type="predicted"/>
<name>A0AAV8ZQJ1_9CUCU</name>